<keyword evidence="2" id="KW-0805">Transcription regulation</keyword>
<dbReference type="GO" id="GO:0005634">
    <property type="term" value="C:nucleus"/>
    <property type="evidence" value="ECO:0007669"/>
    <property type="project" value="UniProtKB-SubCell"/>
</dbReference>
<evidence type="ECO:0000256" key="1">
    <source>
        <dbReference type="ARBA" id="ARBA00004123"/>
    </source>
</evidence>
<feature type="compositionally biased region" description="Low complexity" evidence="6">
    <location>
        <begin position="120"/>
        <end position="133"/>
    </location>
</feature>
<dbReference type="InterPro" id="IPR001138">
    <property type="entry name" value="Zn2Cys6_DnaBD"/>
</dbReference>
<dbReference type="PROSITE" id="PS50048">
    <property type="entry name" value="ZN2_CY6_FUNGAL_2"/>
    <property type="match status" value="1"/>
</dbReference>
<keyword evidence="4" id="KW-0804">Transcription</keyword>
<dbReference type="GO" id="GO:0000976">
    <property type="term" value="F:transcription cis-regulatory region binding"/>
    <property type="evidence" value="ECO:0007669"/>
    <property type="project" value="TreeGrafter"/>
</dbReference>
<feature type="region of interest" description="Disordered" evidence="6">
    <location>
        <begin position="518"/>
        <end position="556"/>
    </location>
</feature>
<organism evidence="8 9">
    <name type="scientific">Neoarthrinium moseri</name>
    <dbReference type="NCBI Taxonomy" id="1658444"/>
    <lineage>
        <taxon>Eukaryota</taxon>
        <taxon>Fungi</taxon>
        <taxon>Dikarya</taxon>
        <taxon>Ascomycota</taxon>
        <taxon>Pezizomycotina</taxon>
        <taxon>Sordariomycetes</taxon>
        <taxon>Xylariomycetidae</taxon>
        <taxon>Amphisphaeriales</taxon>
        <taxon>Apiosporaceae</taxon>
        <taxon>Neoarthrinium</taxon>
    </lineage>
</organism>
<dbReference type="EMBL" id="JAFIMR010000018">
    <property type="protein sequence ID" value="KAI1867589.1"/>
    <property type="molecule type" value="Genomic_DNA"/>
</dbReference>
<protein>
    <recommendedName>
        <fullName evidence="7">Zn(2)-C6 fungal-type domain-containing protein</fullName>
    </recommendedName>
</protein>
<reference evidence="8" key="1">
    <citation type="submission" date="2021-03" db="EMBL/GenBank/DDBJ databases">
        <title>Revisited historic fungal species revealed as producer of novel bioactive compounds through whole genome sequencing and comparative genomics.</title>
        <authorList>
            <person name="Vignolle G.A."/>
            <person name="Hochenegger N."/>
            <person name="Mach R.L."/>
            <person name="Mach-Aigner A.R."/>
            <person name="Javad Rahimi M."/>
            <person name="Salim K.A."/>
            <person name="Chan C.M."/>
            <person name="Lim L.B.L."/>
            <person name="Cai F."/>
            <person name="Druzhinina I.S."/>
            <person name="U'Ren J.M."/>
            <person name="Derntl C."/>
        </authorList>
    </citation>
    <scope>NUCLEOTIDE SEQUENCE</scope>
    <source>
        <strain evidence="8">TUCIM 5799</strain>
    </source>
</reference>
<gene>
    <name evidence="8" type="ORF">JX265_007391</name>
</gene>
<evidence type="ECO:0000256" key="2">
    <source>
        <dbReference type="ARBA" id="ARBA00023015"/>
    </source>
</evidence>
<keyword evidence="3" id="KW-0238">DNA-binding</keyword>
<dbReference type="Proteomes" id="UP000829685">
    <property type="component" value="Unassembled WGS sequence"/>
</dbReference>
<comment type="caution">
    <text evidence="8">The sequence shown here is derived from an EMBL/GenBank/DDBJ whole genome shotgun (WGS) entry which is preliminary data.</text>
</comment>
<evidence type="ECO:0000256" key="3">
    <source>
        <dbReference type="ARBA" id="ARBA00023125"/>
    </source>
</evidence>
<feature type="region of interest" description="Disordered" evidence="6">
    <location>
        <begin position="86"/>
        <end position="136"/>
    </location>
</feature>
<feature type="compositionally biased region" description="Polar residues" evidence="6">
    <location>
        <begin position="110"/>
        <end position="119"/>
    </location>
</feature>
<keyword evidence="5" id="KW-0539">Nucleus</keyword>
<proteinExistence type="predicted"/>
<dbReference type="AlphaFoldDB" id="A0A9Q0ANQ6"/>
<dbReference type="CDD" id="cd12148">
    <property type="entry name" value="fungal_TF_MHR"/>
    <property type="match status" value="1"/>
</dbReference>
<evidence type="ECO:0000313" key="8">
    <source>
        <dbReference type="EMBL" id="KAI1867589.1"/>
    </source>
</evidence>
<evidence type="ECO:0000256" key="5">
    <source>
        <dbReference type="ARBA" id="ARBA00023242"/>
    </source>
</evidence>
<sequence length="734" mass="81468">MNDRPKSAAIAKWGAACAPCANSKAKCLRTNETPGAKCDRCERLEKDCVDQVHKPRKKRQSKPSKTAQLEERLNSLVDLLKASNSGELPAGIRNPPPLSDDPLCIPSETEPFTSSQHRQSTTSGGSTPTPASSQDYDGTVPGSYNCHAPPSCICRAPIGELPVAVEPDEVLLSIYVTKLSPNFPFVALRPGISAQELERTKPLLFSAIKMVSSVRNLKSMMAQGYALMTHLTERLLMRSERSLELLQTVLVVLGYYHYQCMMHTQMNNLTALAISLAADLGINKTPELQERTRVLVLNPEPPTPRTNEERRALCGMWYISSVVAHTFQKLDPARYTPYMDQCLRDLETAKEFEADALLVQLVRIQHLSNRIAQLQSKDRMEEDLPGIPRAPVSAYMNAFQTELDKFKTQIPRHLRANKLLMIHYYTAMLRLWEPPLVDAKLLETLSDSFTSMSLGAPSTLDIFYRSNTALKSWFEYWLAIDIIDYYYLPMPACAQLIVAVTLLSRWAKLAGADPYSPPAPSAGSGTLHTQAARQGLTDPSSYESTSSQTAEQQIGDTEPAVASAIARIKSQIRSQPELHLDVVGILRALVSRFEQARSEVSEVQGGKWENNIWDLAAKKISITKLKLERWAEIVSVIGAEGLMARKWEPGEGSVQEAAGPSVQAAKPVPMDGVERSETIDFTQAQDNFQYNNMFAHDLFDGLGLDQNFFYDDAVDYGSIALNNFPFNGFSYNGP</sequence>
<dbReference type="PANTHER" id="PTHR31845">
    <property type="entry name" value="FINGER DOMAIN PROTEIN, PUTATIVE-RELATED"/>
    <property type="match status" value="1"/>
</dbReference>
<feature type="compositionally biased region" description="Polar residues" evidence="6">
    <location>
        <begin position="526"/>
        <end position="555"/>
    </location>
</feature>
<dbReference type="GO" id="GO:0000981">
    <property type="term" value="F:DNA-binding transcription factor activity, RNA polymerase II-specific"/>
    <property type="evidence" value="ECO:0007669"/>
    <property type="project" value="InterPro"/>
</dbReference>
<comment type="subcellular location">
    <subcellularLocation>
        <location evidence="1">Nucleus</location>
    </subcellularLocation>
</comment>
<evidence type="ECO:0000256" key="4">
    <source>
        <dbReference type="ARBA" id="ARBA00023163"/>
    </source>
</evidence>
<dbReference type="GO" id="GO:0008270">
    <property type="term" value="F:zinc ion binding"/>
    <property type="evidence" value="ECO:0007669"/>
    <property type="project" value="InterPro"/>
</dbReference>
<dbReference type="PANTHER" id="PTHR31845:SF10">
    <property type="entry name" value="ZN(II)2CYS6 TRANSCRIPTION FACTOR (EUROFUNG)"/>
    <property type="match status" value="1"/>
</dbReference>
<evidence type="ECO:0000313" key="9">
    <source>
        <dbReference type="Proteomes" id="UP000829685"/>
    </source>
</evidence>
<dbReference type="OrthoDB" id="5226580at2759"/>
<evidence type="ECO:0000256" key="6">
    <source>
        <dbReference type="SAM" id="MobiDB-lite"/>
    </source>
</evidence>
<evidence type="ECO:0000259" key="7">
    <source>
        <dbReference type="PROSITE" id="PS50048"/>
    </source>
</evidence>
<accession>A0A9Q0ANQ6</accession>
<name>A0A9Q0ANQ6_9PEZI</name>
<keyword evidence="9" id="KW-1185">Reference proteome</keyword>
<feature type="region of interest" description="Disordered" evidence="6">
    <location>
        <begin position="49"/>
        <end position="68"/>
    </location>
</feature>
<dbReference type="InterPro" id="IPR036864">
    <property type="entry name" value="Zn2-C6_fun-type_DNA-bd_sf"/>
</dbReference>
<feature type="domain" description="Zn(2)-C6 fungal-type" evidence="7">
    <location>
        <begin position="16"/>
        <end position="50"/>
    </location>
</feature>
<dbReference type="PROSITE" id="PS00463">
    <property type="entry name" value="ZN2_CY6_FUNGAL_1"/>
    <property type="match status" value="1"/>
</dbReference>
<dbReference type="InterPro" id="IPR051089">
    <property type="entry name" value="prtT"/>
</dbReference>
<dbReference type="Gene3D" id="4.10.240.10">
    <property type="entry name" value="Zn(2)-C6 fungal-type DNA-binding domain"/>
    <property type="match status" value="1"/>
</dbReference>